<dbReference type="AlphaFoldDB" id="A0A0R1PVR0"/>
<sequence>MNAVLMKSLRGFQIRALTAGAQRLVFMLPNDRFRTYDVVILGVTNFARAGKYENLGWPPQTLFAAYNSVFTKSSGALGYAKPVAMRGHLMRVHLVKSPQDREFAMRNRQQLVASMLKLFKRWLASTDHPQTDDWPKVIRTLTHALQAYGNHKLTLDALLQQFQKQFTQTGQHRNHCAKTFTQQAKEIALRFDQKLDARLPITYLLVDVQNVTHFLYRDERDILFNTDAEDTAHRKAGDFNRFMFDRVELQKAEFARRGMPFYDPTWLADQRARHQPVWELSQLDAYHLGG</sequence>
<name>A0A0R1PVR0_9LACO</name>
<comment type="caution">
    <text evidence="1">The sequence shown here is derived from an EMBL/GenBank/DDBJ whole genome shotgun (WGS) entry which is preliminary data.</text>
</comment>
<organism evidence="1 2">
    <name type="scientific">Lacticaseibacillus manihotivorans DSM 13343 = JCM 12514</name>
    <dbReference type="NCBI Taxonomy" id="1423769"/>
    <lineage>
        <taxon>Bacteria</taxon>
        <taxon>Bacillati</taxon>
        <taxon>Bacillota</taxon>
        <taxon>Bacilli</taxon>
        <taxon>Lactobacillales</taxon>
        <taxon>Lactobacillaceae</taxon>
        <taxon>Lacticaseibacillus</taxon>
    </lineage>
</organism>
<protein>
    <submittedName>
        <fullName evidence="1">Uncharacterized protein</fullName>
    </submittedName>
</protein>
<dbReference type="EMBL" id="AZEU01000332">
    <property type="protein sequence ID" value="KRL36598.1"/>
    <property type="molecule type" value="Genomic_DNA"/>
</dbReference>
<evidence type="ECO:0000313" key="2">
    <source>
        <dbReference type="Proteomes" id="UP000051790"/>
    </source>
</evidence>
<evidence type="ECO:0000313" key="1">
    <source>
        <dbReference type="EMBL" id="KRL36598.1"/>
    </source>
</evidence>
<gene>
    <name evidence="1" type="ORF">FD01_GL002983</name>
</gene>
<reference evidence="1 2" key="1">
    <citation type="journal article" date="2015" name="Genome Announc.">
        <title>Expanding the biotechnology potential of lactobacilli through comparative genomics of 213 strains and associated genera.</title>
        <authorList>
            <person name="Sun Z."/>
            <person name="Harris H.M."/>
            <person name="McCann A."/>
            <person name="Guo C."/>
            <person name="Argimon S."/>
            <person name="Zhang W."/>
            <person name="Yang X."/>
            <person name="Jeffery I.B."/>
            <person name="Cooney J.C."/>
            <person name="Kagawa T.F."/>
            <person name="Liu W."/>
            <person name="Song Y."/>
            <person name="Salvetti E."/>
            <person name="Wrobel A."/>
            <person name="Rasinkangas P."/>
            <person name="Parkhill J."/>
            <person name="Rea M.C."/>
            <person name="O'Sullivan O."/>
            <person name="Ritari J."/>
            <person name="Douillard F.P."/>
            <person name="Paul Ross R."/>
            <person name="Yang R."/>
            <person name="Briner A.E."/>
            <person name="Felis G.E."/>
            <person name="de Vos W.M."/>
            <person name="Barrangou R."/>
            <person name="Klaenhammer T.R."/>
            <person name="Caufield P.W."/>
            <person name="Cui Y."/>
            <person name="Zhang H."/>
            <person name="O'Toole P.W."/>
        </authorList>
    </citation>
    <scope>NUCLEOTIDE SEQUENCE [LARGE SCALE GENOMIC DNA]</scope>
    <source>
        <strain evidence="1 2">DSM 13343</strain>
    </source>
</reference>
<dbReference type="PATRIC" id="fig|1423769.4.peg.3219"/>
<proteinExistence type="predicted"/>
<dbReference type="Proteomes" id="UP000051790">
    <property type="component" value="Unassembled WGS sequence"/>
</dbReference>
<keyword evidence="2" id="KW-1185">Reference proteome</keyword>
<accession>A0A0R1PVR0</accession>